<protein>
    <submittedName>
        <fullName evidence="1">Uncharacterized protein</fullName>
    </submittedName>
</protein>
<gene>
    <name evidence="1" type="ORF">ACN38_g13099</name>
</gene>
<evidence type="ECO:0000313" key="1">
    <source>
        <dbReference type="EMBL" id="KOS36184.1"/>
    </source>
</evidence>
<reference evidence="1 2" key="1">
    <citation type="submission" date="2015-08" db="EMBL/GenBank/DDBJ databases">
        <title>Genome sequencing of Penicillium nordicum.</title>
        <authorList>
            <person name="Nguyen H.D."/>
            <person name="Seifert K.A."/>
        </authorList>
    </citation>
    <scope>NUCLEOTIDE SEQUENCE [LARGE SCALE GENOMIC DNA]</scope>
    <source>
        <strain evidence="1 2">DAOMC 185683</strain>
    </source>
</reference>
<accession>A0A0M8NW65</accession>
<dbReference type="EMBL" id="LHQQ01000607">
    <property type="protein sequence ID" value="KOS36184.1"/>
    <property type="molecule type" value="Genomic_DNA"/>
</dbReference>
<dbReference type="Proteomes" id="UP000037696">
    <property type="component" value="Unassembled WGS sequence"/>
</dbReference>
<organism evidence="1 2">
    <name type="scientific">Penicillium nordicum</name>
    <dbReference type="NCBI Taxonomy" id="229535"/>
    <lineage>
        <taxon>Eukaryota</taxon>
        <taxon>Fungi</taxon>
        <taxon>Dikarya</taxon>
        <taxon>Ascomycota</taxon>
        <taxon>Pezizomycotina</taxon>
        <taxon>Eurotiomycetes</taxon>
        <taxon>Eurotiomycetidae</taxon>
        <taxon>Eurotiales</taxon>
        <taxon>Aspergillaceae</taxon>
        <taxon>Penicillium</taxon>
    </lineage>
</organism>
<proteinExistence type="predicted"/>
<sequence length="79" mass="8771">MRAAHTSERRSLKHIVNAIDYNLISQQRWSIEGFPLRPMLSSVVVEISSCNLSHLLCVLDSAARLCAPLACGIRYTESA</sequence>
<dbReference type="AlphaFoldDB" id="A0A0M8NW65"/>
<comment type="caution">
    <text evidence="1">The sequence shown here is derived from an EMBL/GenBank/DDBJ whole genome shotgun (WGS) entry which is preliminary data.</text>
</comment>
<keyword evidence="2" id="KW-1185">Reference proteome</keyword>
<name>A0A0M8NW65_9EURO</name>
<evidence type="ECO:0000313" key="2">
    <source>
        <dbReference type="Proteomes" id="UP000037696"/>
    </source>
</evidence>